<reference evidence="2" key="1">
    <citation type="journal article" date="2021" name="Proc. Natl. Acad. Sci. U.S.A.">
        <title>Three genomes in the algal genus Volvox reveal the fate of a haploid sex-determining region after a transition to homothallism.</title>
        <authorList>
            <person name="Yamamoto K."/>
            <person name="Hamaji T."/>
            <person name="Kawai-Toyooka H."/>
            <person name="Matsuzaki R."/>
            <person name="Takahashi F."/>
            <person name="Nishimura Y."/>
            <person name="Kawachi M."/>
            <person name="Noguchi H."/>
            <person name="Minakuchi Y."/>
            <person name="Umen J.G."/>
            <person name="Toyoda A."/>
            <person name="Nozaki H."/>
        </authorList>
    </citation>
    <scope>NUCLEOTIDE SEQUENCE</scope>
    <source>
        <strain evidence="2">NIES-3786</strain>
    </source>
</reference>
<feature type="transmembrane region" description="Helical" evidence="1">
    <location>
        <begin position="20"/>
        <end position="38"/>
    </location>
</feature>
<comment type="caution">
    <text evidence="2">The sequence shown here is derived from an EMBL/GenBank/DDBJ whole genome shotgun (WGS) entry which is preliminary data.</text>
</comment>
<dbReference type="AlphaFoldDB" id="A0A8J4CMX0"/>
<organism evidence="2 4">
    <name type="scientific">Volvox reticuliferus</name>
    <dbReference type="NCBI Taxonomy" id="1737510"/>
    <lineage>
        <taxon>Eukaryota</taxon>
        <taxon>Viridiplantae</taxon>
        <taxon>Chlorophyta</taxon>
        <taxon>core chlorophytes</taxon>
        <taxon>Chlorophyceae</taxon>
        <taxon>CS clade</taxon>
        <taxon>Chlamydomonadales</taxon>
        <taxon>Volvocaceae</taxon>
        <taxon>Volvox</taxon>
    </lineage>
</organism>
<gene>
    <name evidence="2" type="ORF">Vretifemale_11867</name>
    <name evidence="3" type="ORF">Vretifemale_16038</name>
</gene>
<dbReference type="EMBL" id="BNCP01000025">
    <property type="protein sequence ID" value="GIL83056.1"/>
    <property type="molecule type" value="Genomic_DNA"/>
</dbReference>
<proteinExistence type="predicted"/>
<keyword evidence="1" id="KW-0472">Membrane</keyword>
<keyword evidence="1" id="KW-0812">Transmembrane</keyword>
<evidence type="ECO:0000313" key="3">
    <source>
        <dbReference type="EMBL" id="GIL88001.1"/>
    </source>
</evidence>
<evidence type="ECO:0000256" key="1">
    <source>
        <dbReference type="SAM" id="Phobius"/>
    </source>
</evidence>
<dbReference type="Proteomes" id="UP000747110">
    <property type="component" value="Unassembled WGS sequence"/>
</dbReference>
<sequence>MQIAVHTWHAYVCTCHLPGYFISAYVFVIITTSCKVLVGSSLLFPKYMQENVVHDINEVLVFIMHRVDNSKKTTLVLPSGCPSRLAGAQEAQSPRIARRDVVVEC</sequence>
<protein>
    <submittedName>
        <fullName evidence="2">Uncharacterized protein</fullName>
    </submittedName>
</protein>
<evidence type="ECO:0000313" key="2">
    <source>
        <dbReference type="EMBL" id="GIL83056.1"/>
    </source>
</evidence>
<evidence type="ECO:0000313" key="4">
    <source>
        <dbReference type="Proteomes" id="UP000747110"/>
    </source>
</evidence>
<keyword evidence="1" id="KW-1133">Transmembrane helix</keyword>
<accession>A0A8J4CMX0</accession>
<dbReference type="EMBL" id="BNCP01000042">
    <property type="protein sequence ID" value="GIL88001.1"/>
    <property type="molecule type" value="Genomic_DNA"/>
</dbReference>
<keyword evidence="4" id="KW-1185">Reference proteome</keyword>
<name>A0A8J4CMX0_9CHLO</name>